<accession>A0A381Q8W5</accession>
<proteinExistence type="predicted"/>
<feature type="domain" description="Peptidase M14" evidence="1">
    <location>
        <begin position="69"/>
        <end position="241"/>
    </location>
</feature>
<dbReference type="Pfam" id="PF00246">
    <property type="entry name" value="Peptidase_M14"/>
    <property type="match status" value="1"/>
</dbReference>
<organism evidence="2">
    <name type="scientific">marine metagenome</name>
    <dbReference type="NCBI Taxonomy" id="408172"/>
    <lineage>
        <taxon>unclassified sequences</taxon>
        <taxon>metagenomes</taxon>
        <taxon>ecological metagenomes</taxon>
    </lineage>
</organism>
<dbReference type="SUPFAM" id="SSF52317">
    <property type="entry name" value="Class I glutamine amidotransferase-like"/>
    <property type="match status" value="1"/>
</dbReference>
<dbReference type="InterPro" id="IPR000834">
    <property type="entry name" value="Peptidase_M14"/>
</dbReference>
<dbReference type="GO" id="GO:0008270">
    <property type="term" value="F:zinc ion binding"/>
    <property type="evidence" value="ECO:0007669"/>
    <property type="project" value="InterPro"/>
</dbReference>
<dbReference type="Gene3D" id="3.40.630.10">
    <property type="entry name" value="Zn peptidases"/>
    <property type="match status" value="1"/>
</dbReference>
<dbReference type="EMBL" id="UINC01001258">
    <property type="protein sequence ID" value="SUZ75772.1"/>
    <property type="molecule type" value="Genomic_DNA"/>
</dbReference>
<gene>
    <name evidence="2" type="ORF">METZ01_LOCUS28626</name>
</gene>
<feature type="non-terminal residue" evidence="2">
    <location>
        <position position="858"/>
    </location>
</feature>
<protein>
    <recommendedName>
        <fullName evidence="1">Peptidase M14 domain-containing protein</fullName>
    </recommendedName>
</protein>
<dbReference type="AlphaFoldDB" id="A0A381Q8W5"/>
<reference evidence="2" key="1">
    <citation type="submission" date="2018-05" db="EMBL/GenBank/DDBJ databases">
        <authorList>
            <person name="Lanie J.A."/>
            <person name="Ng W.-L."/>
            <person name="Kazmierczak K.M."/>
            <person name="Andrzejewski T.M."/>
            <person name="Davidsen T.M."/>
            <person name="Wayne K.J."/>
            <person name="Tettelin H."/>
            <person name="Glass J.I."/>
            <person name="Rusch D."/>
            <person name="Podicherti R."/>
            <person name="Tsui H.-C.T."/>
            <person name="Winkler M.E."/>
        </authorList>
    </citation>
    <scope>NUCLEOTIDE SEQUENCE</scope>
</reference>
<dbReference type="InterPro" id="IPR029062">
    <property type="entry name" value="Class_I_gatase-like"/>
</dbReference>
<name>A0A381Q8W5_9ZZZZ</name>
<dbReference type="SUPFAM" id="SSF53187">
    <property type="entry name" value="Zn-dependent exopeptidases"/>
    <property type="match status" value="1"/>
</dbReference>
<sequence>MQLLIRLLRLGLALATTLTLLVAQNVTAQVSRDTPFYVDSINYDPNIPRPETVIGHPLGHRIARNDLLVQYLRIIAELTPRITVETMAYTHEGRPILALTITSPENHARIDTIKAAHVALSDPNSGQEVDNDMPIITWLNYGVHGAEVSSTDSSMAVAYHLAAAQGGEIEATLQQSVIILIAVFNPDGNSRMSAWNHMHGGYVPVSNPSHRLHNTFWPGGRTNHYWFDLNRQWLIIQHPGPRGWVAKFHEWKPNITVDYHEMGQNSTYYFHPGAPNRTFPYIPDRSMELLDQVSDRARSWLDSEQRLYFNEENYDNYYIGKGSTYPHMHASMGMLFEQASSEGFLDTPHGVLSFRDNIRTQYRTSLEMIRAGVEMREELLQYQRDFSSESFELIDEDAIKGYVFSAPGDKARAYHAIDILNRHQIQVNRLEQDITVDNIEFTADSSYLVLADQAQYRMVKALFEKITNFEDNTFYDVSAWTLPLAFDFDYASLGSRDIRGNVVGEIITAKFPSESAPARANFAYMFSWSNYYAPKAVYRLLNAGVRPKFANKPVTIDTANGPVDLDRGGILVPLGWQGGDLMDSEIHDLLSVIAREDGIEIHAINSGHTPSIGMDLGSPNFTNITKPKVLLLVGNGITAYDAGEVWHQLDARMNMPVHMYDKRQIASLDLTEYTHLVLVGGSHADLTTQIDQINGWVRSGGTLVGIRQGAQWAHDNVLYRGSNSDEQEQDNELERFDYSNKDGIEAESIIGGAIFEGDLDITHPIGYGMANRPIASHRNTLIAFERPENPWATVIQISDNPLLSGFASTENQAVLAGKASVIAERHGQGSVILFSDNPNFRAYFFGTNKLFMNSLFFS</sequence>
<evidence type="ECO:0000259" key="1">
    <source>
        <dbReference type="Pfam" id="PF00246"/>
    </source>
</evidence>
<feature type="non-terminal residue" evidence="2">
    <location>
        <position position="1"/>
    </location>
</feature>
<dbReference type="GO" id="GO:0006508">
    <property type="term" value="P:proteolysis"/>
    <property type="evidence" value="ECO:0007669"/>
    <property type="project" value="InterPro"/>
</dbReference>
<evidence type="ECO:0000313" key="2">
    <source>
        <dbReference type="EMBL" id="SUZ75772.1"/>
    </source>
</evidence>
<dbReference type="GO" id="GO:0004181">
    <property type="term" value="F:metallocarboxypeptidase activity"/>
    <property type="evidence" value="ECO:0007669"/>
    <property type="project" value="InterPro"/>
</dbReference>